<dbReference type="InterPro" id="IPR004268">
    <property type="entry name" value="MurJ"/>
</dbReference>
<comment type="subcellular location">
    <subcellularLocation>
        <location evidence="1">Cell membrane</location>
        <topology evidence="1">Multi-pass membrane protein</topology>
    </subcellularLocation>
</comment>
<proteinExistence type="predicted"/>
<dbReference type="PRINTS" id="PR01806">
    <property type="entry name" value="VIRFACTRMVIN"/>
</dbReference>
<dbReference type="InterPro" id="IPR051050">
    <property type="entry name" value="Lipid_II_flippase_MurJ/MviN"/>
</dbReference>
<feature type="transmembrane region" description="Helical" evidence="8">
    <location>
        <begin position="124"/>
        <end position="144"/>
    </location>
</feature>
<evidence type="ECO:0000256" key="3">
    <source>
        <dbReference type="ARBA" id="ARBA00022692"/>
    </source>
</evidence>
<keyword evidence="7 8" id="KW-0472">Membrane</keyword>
<comment type="caution">
    <text evidence="9">The sequence shown here is derived from an EMBL/GenBank/DDBJ whole genome shotgun (WGS) entry which is preliminary data.</text>
</comment>
<dbReference type="Pfam" id="PF03023">
    <property type="entry name" value="MurJ"/>
    <property type="match status" value="1"/>
</dbReference>
<dbReference type="PANTHER" id="PTHR47019">
    <property type="entry name" value="LIPID II FLIPPASE MURJ"/>
    <property type="match status" value="1"/>
</dbReference>
<keyword evidence="2" id="KW-1003">Cell membrane</keyword>
<dbReference type="RefSeq" id="WP_202343410.1">
    <property type="nucleotide sequence ID" value="NZ_BAAAPI010000001.1"/>
</dbReference>
<feature type="transmembrane region" description="Helical" evidence="8">
    <location>
        <begin position="247"/>
        <end position="265"/>
    </location>
</feature>
<evidence type="ECO:0000256" key="2">
    <source>
        <dbReference type="ARBA" id="ARBA00022475"/>
    </source>
</evidence>
<evidence type="ECO:0000256" key="7">
    <source>
        <dbReference type="ARBA" id="ARBA00023136"/>
    </source>
</evidence>
<feature type="transmembrane region" description="Helical" evidence="8">
    <location>
        <begin position="85"/>
        <end position="112"/>
    </location>
</feature>
<keyword evidence="4" id="KW-0133">Cell shape</keyword>
<evidence type="ECO:0000256" key="8">
    <source>
        <dbReference type="SAM" id="Phobius"/>
    </source>
</evidence>
<accession>A0ABS1SDN6</accession>
<keyword evidence="10" id="KW-1185">Reference proteome</keyword>
<feature type="transmembrane region" description="Helical" evidence="8">
    <location>
        <begin position="467"/>
        <end position="488"/>
    </location>
</feature>
<feature type="transmembrane region" description="Helical" evidence="8">
    <location>
        <begin position="54"/>
        <end position="73"/>
    </location>
</feature>
<evidence type="ECO:0000256" key="1">
    <source>
        <dbReference type="ARBA" id="ARBA00004651"/>
    </source>
</evidence>
<feature type="transmembrane region" description="Helical" evidence="8">
    <location>
        <begin position="494"/>
        <end position="515"/>
    </location>
</feature>
<protein>
    <submittedName>
        <fullName evidence="9">Murein biosynthesis integral membrane protein MurJ</fullName>
    </submittedName>
</protein>
<feature type="transmembrane region" description="Helical" evidence="8">
    <location>
        <begin position="397"/>
        <end position="420"/>
    </location>
</feature>
<dbReference type="NCBIfam" id="TIGR01695">
    <property type="entry name" value="murJ_mviN"/>
    <property type="match status" value="1"/>
</dbReference>
<feature type="transmembrane region" description="Helical" evidence="8">
    <location>
        <begin position="196"/>
        <end position="221"/>
    </location>
</feature>
<dbReference type="EMBL" id="QYAC01000001">
    <property type="protein sequence ID" value="MBL3678182.1"/>
    <property type="molecule type" value="Genomic_DNA"/>
</dbReference>
<evidence type="ECO:0000313" key="10">
    <source>
        <dbReference type="Proteomes" id="UP001645859"/>
    </source>
</evidence>
<evidence type="ECO:0000256" key="4">
    <source>
        <dbReference type="ARBA" id="ARBA00022960"/>
    </source>
</evidence>
<sequence length="540" mass="57347">MAAGLMRASAVMASGTMVSRILGLAKAMLLAIAIGSVGSTSADAFQNGNLLPNIVYMILLGGMLNAVLVPQIVKAAHNPDGGAAYINKILTLITVALVAITAIAMLCAPWIVRLTAVTWPDDQLALATAFAYWCLPQIVFYGLYTVLGEVLNARSVFGPFTWAPVLNNVIAIAGIVVFMLMYGADPTGQLRSVVDWDALAIAVLAGSATLGVVAQGLILFVSWRRAGIRYRPDFVWRGVGLGRTAKIAVWSLATIVVMNLGGLITNNVVAIGSGAGPSTSAMGNVWLIFMMPHSVIAVSLATAYFTRLSEWGQTGRMAEFREDFSASARQISLVMMFAAVALFAAAPFVARIINIRATELQVDQFALALQAYVLSLAAYSFLFVVQRSFYALSDTRTPFLFTSVQMGLVIVFSLLLPSFVPAEFIGMAYALVWSLATIVQAVLATLLLRRKIGSIDGLRITQSVVRFVLAAVPAALLGMVATGLIRGAAGQVNAVVAVLCAVVVALVCGVVYLICLRLMRSPELAELTGFVARKLGRTRS</sequence>
<feature type="transmembrane region" description="Helical" evidence="8">
    <location>
        <begin position="165"/>
        <end position="184"/>
    </location>
</feature>
<keyword evidence="3 8" id="KW-0812">Transmembrane</keyword>
<keyword evidence="5" id="KW-0573">Peptidoglycan synthesis</keyword>
<gene>
    <name evidence="9" type="primary">murJ</name>
    <name evidence="9" type="ORF">D3230_02520</name>
</gene>
<feature type="transmembrane region" description="Helical" evidence="8">
    <location>
        <begin position="285"/>
        <end position="306"/>
    </location>
</feature>
<dbReference type="Proteomes" id="UP001645859">
    <property type="component" value="Unassembled WGS sequence"/>
</dbReference>
<feature type="transmembrane region" description="Helical" evidence="8">
    <location>
        <begin position="426"/>
        <end position="447"/>
    </location>
</feature>
<feature type="transmembrane region" description="Helical" evidence="8">
    <location>
        <begin position="365"/>
        <end position="385"/>
    </location>
</feature>
<evidence type="ECO:0000256" key="6">
    <source>
        <dbReference type="ARBA" id="ARBA00022989"/>
    </source>
</evidence>
<name>A0ABS1SDN6_9MICO</name>
<evidence type="ECO:0000313" key="9">
    <source>
        <dbReference type="EMBL" id="MBL3678182.1"/>
    </source>
</evidence>
<dbReference type="PANTHER" id="PTHR47019:SF1">
    <property type="entry name" value="LIPID II FLIPPASE MURJ"/>
    <property type="match status" value="1"/>
</dbReference>
<feature type="transmembrane region" description="Helical" evidence="8">
    <location>
        <begin position="331"/>
        <end position="353"/>
    </location>
</feature>
<reference evidence="9 10" key="1">
    <citation type="submission" date="2018-09" db="EMBL/GenBank/DDBJ databases">
        <title>Comparative genomics of Leucobacter spp.</title>
        <authorList>
            <person name="Reis A.C."/>
            <person name="Kolvenbach B.A."/>
            <person name="Corvini P.F.X."/>
            <person name="Nunes O.C."/>
        </authorList>
    </citation>
    <scope>NUCLEOTIDE SEQUENCE [LARGE SCALE GENOMIC DNA]</scope>
    <source>
        <strain evidence="9 10">TAN 31504</strain>
    </source>
</reference>
<keyword evidence="6 8" id="KW-1133">Transmembrane helix</keyword>
<organism evidence="9 10">
    <name type="scientific">Leucobacter chromiireducens subsp. solipictus</name>
    <dbReference type="NCBI Taxonomy" id="398235"/>
    <lineage>
        <taxon>Bacteria</taxon>
        <taxon>Bacillati</taxon>
        <taxon>Actinomycetota</taxon>
        <taxon>Actinomycetes</taxon>
        <taxon>Micrococcales</taxon>
        <taxon>Microbacteriaceae</taxon>
        <taxon>Leucobacter</taxon>
    </lineage>
</organism>
<evidence type="ECO:0000256" key="5">
    <source>
        <dbReference type="ARBA" id="ARBA00022984"/>
    </source>
</evidence>